<feature type="transmembrane region" description="Helical" evidence="7">
    <location>
        <begin position="266"/>
        <end position="287"/>
    </location>
</feature>
<evidence type="ECO:0000256" key="5">
    <source>
        <dbReference type="ARBA" id="ARBA00022989"/>
    </source>
</evidence>
<feature type="transmembrane region" description="Helical" evidence="7">
    <location>
        <begin position="114"/>
        <end position="132"/>
    </location>
</feature>
<proteinExistence type="predicted"/>
<protein>
    <submittedName>
        <fullName evidence="9">MFS transporter</fullName>
    </submittedName>
</protein>
<evidence type="ECO:0000259" key="8">
    <source>
        <dbReference type="PROSITE" id="PS50850"/>
    </source>
</evidence>
<sequence>MSERDKSKVVAGMPVELFWGYIAVAIFMTGDGIEIAFLSKYLTGIGFSPGQAAELFTVYGLTAAVSSWLSGALAETFHPRKLMAFGTVWWIAFHALFLTFGLAHRDSLLMNVFYGIRGIAYPLFYYGFYYWIVQRTPPARLASALGWVWSMFVLGYGTLSSFIPSLTIPAIGFLPTLWTSILWVAAGGILAVLTMKDTRNTAPYGGHGPRTHLREIAKSITLITTDRNMFFALVIRVTCNLSLFGFPVIMPLFYTSKEGGFTMQQWLHIYSLLFAVQLFTNIAWGIIGDRIGWMRQIRWAGFVGCGVTTLTFYYLPLWMPGNMAIGILAAVLFAITITAFVPMGAIFPTLAPEHKGAAVSVQNLGGGLGNFTPPAIATALIGVWGIEGVVICYSVLYFASAILTVFIKLDQPGHTRQSRATVVEQKIAA</sequence>
<feature type="transmembrane region" description="Helical" evidence="7">
    <location>
        <begin position="144"/>
        <end position="164"/>
    </location>
</feature>
<feature type="transmembrane region" description="Helical" evidence="7">
    <location>
        <begin position="390"/>
        <end position="409"/>
    </location>
</feature>
<feature type="domain" description="Major facilitator superfamily (MFS) profile" evidence="8">
    <location>
        <begin position="9"/>
        <end position="412"/>
    </location>
</feature>
<dbReference type="InterPro" id="IPR020846">
    <property type="entry name" value="MFS_dom"/>
</dbReference>
<evidence type="ECO:0000313" key="10">
    <source>
        <dbReference type="Proteomes" id="UP000321405"/>
    </source>
</evidence>
<feature type="transmembrane region" description="Helical" evidence="7">
    <location>
        <begin position="299"/>
        <end position="319"/>
    </location>
</feature>
<feature type="transmembrane region" description="Helical" evidence="7">
    <location>
        <begin position="9"/>
        <end position="30"/>
    </location>
</feature>
<evidence type="ECO:0000256" key="4">
    <source>
        <dbReference type="ARBA" id="ARBA00022692"/>
    </source>
</evidence>
<comment type="caution">
    <text evidence="9">The sequence shown here is derived from an EMBL/GenBank/DDBJ whole genome shotgun (WGS) entry which is preliminary data.</text>
</comment>
<dbReference type="PROSITE" id="PS50850">
    <property type="entry name" value="MFS"/>
    <property type="match status" value="1"/>
</dbReference>
<dbReference type="NCBIfam" id="TIGR00897">
    <property type="entry name" value="2A0118"/>
    <property type="match status" value="1"/>
</dbReference>
<dbReference type="PANTHER" id="PTHR43414">
    <property type="entry name" value="MULTIDRUG RESISTANCE PROTEIN MDTG"/>
    <property type="match status" value="1"/>
</dbReference>
<feature type="transmembrane region" description="Helical" evidence="7">
    <location>
        <begin position="363"/>
        <end position="384"/>
    </location>
</feature>
<evidence type="ECO:0000256" key="6">
    <source>
        <dbReference type="ARBA" id="ARBA00023136"/>
    </source>
</evidence>
<feature type="transmembrane region" description="Helical" evidence="7">
    <location>
        <begin position="230"/>
        <end position="254"/>
    </location>
</feature>
<dbReference type="OrthoDB" id="3522477at2"/>
<keyword evidence="10" id="KW-1185">Reference proteome</keyword>
<feature type="transmembrane region" description="Helical" evidence="7">
    <location>
        <begin position="82"/>
        <end position="102"/>
    </location>
</feature>
<dbReference type="InterPro" id="IPR004748">
    <property type="entry name" value="Polyol_permease-like"/>
</dbReference>
<dbReference type="InterPro" id="IPR036259">
    <property type="entry name" value="MFS_trans_sf"/>
</dbReference>
<keyword evidence="5 7" id="KW-1133">Transmembrane helix</keyword>
<keyword evidence="3" id="KW-1003">Cell membrane</keyword>
<evidence type="ECO:0000256" key="2">
    <source>
        <dbReference type="ARBA" id="ARBA00022448"/>
    </source>
</evidence>
<dbReference type="RefSeq" id="WP_147092485.1">
    <property type="nucleotide sequence ID" value="NZ_BJVC01000001.1"/>
</dbReference>
<dbReference type="SUPFAM" id="SSF103473">
    <property type="entry name" value="MFS general substrate transporter"/>
    <property type="match status" value="1"/>
</dbReference>
<dbReference type="InterPro" id="IPR011701">
    <property type="entry name" value="MFS"/>
</dbReference>
<reference evidence="9 10" key="1">
    <citation type="submission" date="2019-07" db="EMBL/GenBank/DDBJ databases">
        <title>Whole genome shotgun sequence of Swaminathania salitolerans NBRC 104436.</title>
        <authorList>
            <person name="Hosoyama A."/>
            <person name="Uohara A."/>
            <person name="Ohji S."/>
            <person name="Ichikawa N."/>
        </authorList>
    </citation>
    <scope>NUCLEOTIDE SEQUENCE [LARGE SCALE GENOMIC DNA]</scope>
    <source>
        <strain evidence="9 10">NBRC 104436</strain>
    </source>
</reference>
<dbReference type="AlphaFoldDB" id="A0A511BMH5"/>
<evidence type="ECO:0000313" key="9">
    <source>
        <dbReference type="EMBL" id="GEL01551.1"/>
    </source>
</evidence>
<keyword evidence="4 7" id="KW-0812">Transmembrane</keyword>
<evidence type="ECO:0000256" key="1">
    <source>
        <dbReference type="ARBA" id="ARBA00004651"/>
    </source>
</evidence>
<accession>A0A511BMH5</accession>
<dbReference type="Proteomes" id="UP000321405">
    <property type="component" value="Unassembled WGS sequence"/>
</dbReference>
<dbReference type="GO" id="GO:0022857">
    <property type="term" value="F:transmembrane transporter activity"/>
    <property type="evidence" value="ECO:0007669"/>
    <property type="project" value="InterPro"/>
</dbReference>
<dbReference type="EMBL" id="BJVC01000001">
    <property type="protein sequence ID" value="GEL01551.1"/>
    <property type="molecule type" value="Genomic_DNA"/>
</dbReference>
<keyword evidence="2" id="KW-0813">Transport</keyword>
<dbReference type="Gene3D" id="1.20.1250.20">
    <property type="entry name" value="MFS general substrate transporter like domains"/>
    <property type="match status" value="2"/>
</dbReference>
<feature type="transmembrane region" description="Helical" evidence="7">
    <location>
        <begin position="170"/>
        <end position="193"/>
    </location>
</feature>
<keyword evidence="6 7" id="KW-0472">Membrane</keyword>
<name>A0A511BMH5_9PROT</name>
<comment type="subcellular location">
    <subcellularLocation>
        <location evidence="1">Cell membrane</location>
        <topology evidence="1">Multi-pass membrane protein</topology>
    </subcellularLocation>
</comment>
<feature type="transmembrane region" description="Helical" evidence="7">
    <location>
        <begin position="325"/>
        <end position="351"/>
    </location>
</feature>
<evidence type="ECO:0000256" key="3">
    <source>
        <dbReference type="ARBA" id="ARBA00022475"/>
    </source>
</evidence>
<feature type="transmembrane region" description="Helical" evidence="7">
    <location>
        <begin position="50"/>
        <end position="70"/>
    </location>
</feature>
<dbReference type="GO" id="GO:0005886">
    <property type="term" value="C:plasma membrane"/>
    <property type="evidence" value="ECO:0007669"/>
    <property type="project" value="UniProtKB-SubCell"/>
</dbReference>
<dbReference type="Pfam" id="PF07690">
    <property type="entry name" value="MFS_1"/>
    <property type="match status" value="1"/>
</dbReference>
<organism evidence="9 10">
    <name type="scientific">Swaminathania salitolerans</name>
    <dbReference type="NCBI Taxonomy" id="182838"/>
    <lineage>
        <taxon>Bacteria</taxon>
        <taxon>Pseudomonadati</taxon>
        <taxon>Pseudomonadota</taxon>
        <taxon>Alphaproteobacteria</taxon>
        <taxon>Acetobacterales</taxon>
        <taxon>Acetobacteraceae</taxon>
        <taxon>Swaminathania</taxon>
    </lineage>
</organism>
<evidence type="ECO:0000256" key="7">
    <source>
        <dbReference type="SAM" id="Phobius"/>
    </source>
</evidence>
<dbReference type="PANTHER" id="PTHR43414:SF6">
    <property type="entry name" value="MULTIDRUG RESISTANCE PROTEIN MDTG"/>
    <property type="match status" value="1"/>
</dbReference>
<dbReference type="CDD" id="cd17337">
    <property type="entry name" value="MFS_CsbX"/>
    <property type="match status" value="1"/>
</dbReference>
<gene>
    <name evidence="9" type="ORF">SSA02_07140</name>
</gene>